<accession>A0A538SSC4</accession>
<dbReference type="AlphaFoldDB" id="A0A538SSC4"/>
<dbReference type="EMBL" id="VBOT01000002">
    <property type="protein sequence ID" value="TMQ54194.1"/>
    <property type="molecule type" value="Genomic_DNA"/>
</dbReference>
<dbReference type="Pfam" id="PF03437">
    <property type="entry name" value="BtpA"/>
    <property type="match status" value="1"/>
</dbReference>
<dbReference type="PANTHER" id="PTHR21381">
    <property type="entry name" value="ZGC:162297"/>
    <property type="match status" value="1"/>
</dbReference>
<comment type="caution">
    <text evidence="2">The sequence shown here is derived from an EMBL/GenBank/DDBJ whole genome shotgun (WGS) entry which is preliminary data.</text>
</comment>
<evidence type="ECO:0000313" key="2">
    <source>
        <dbReference type="EMBL" id="TMQ54194.1"/>
    </source>
</evidence>
<evidence type="ECO:0000256" key="1">
    <source>
        <dbReference type="ARBA" id="ARBA00006007"/>
    </source>
</evidence>
<dbReference type="PIRSF" id="PIRSF005956">
    <property type="entry name" value="BtpA"/>
    <property type="match status" value="1"/>
</dbReference>
<reference evidence="2 3" key="1">
    <citation type="journal article" date="2019" name="Nat. Microbiol.">
        <title>Mediterranean grassland soil C-N compound turnover is dependent on rainfall and depth, and is mediated by genomically divergent microorganisms.</title>
        <authorList>
            <person name="Diamond S."/>
            <person name="Andeer P.F."/>
            <person name="Li Z."/>
            <person name="Crits-Christoph A."/>
            <person name="Burstein D."/>
            <person name="Anantharaman K."/>
            <person name="Lane K.R."/>
            <person name="Thomas B.C."/>
            <person name="Pan C."/>
            <person name="Northen T.R."/>
            <person name="Banfield J.F."/>
        </authorList>
    </citation>
    <scope>NUCLEOTIDE SEQUENCE [LARGE SCALE GENOMIC DNA]</scope>
    <source>
        <strain evidence="2">WS_3</strain>
    </source>
</reference>
<dbReference type="InterPro" id="IPR013785">
    <property type="entry name" value="Aldolase_TIM"/>
</dbReference>
<protein>
    <submittedName>
        <fullName evidence="2">BtpA/SgcQ family protein</fullName>
    </submittedName>
</protein>
<dbReference type="SUPFAM" id="SSF51366">
    <property type="entry name" value="Ribulose-phoshate binding barrel"/>
    <property type="match status" value="1"/>
</dbReference>
<dbReference type="CDD" id="cd04722">
    <property type="entry name" value="TIM_phosphate_binding"/>
    <property type="match status" value="1"/>
</dbReference>
<dbReference type="InterPro" id="IPR005137">
    <property type="entry name" value="BtpA"/>
</dbReference>
<comment type="similarity">
    <text evidence="1">Belongs to the BtpA family.</text>
</comment>
<proteinExistence type="inferred from homology"/>
<organism evidence="2 3">
    <name type="scientific">Eiseniibacteriota bacterium</name>
    <dbReference type="NCBI Taxonomy" id="2212470"/>
    <lineage>
        <taxon>Bacteria</taxon>
        <taxon>Candidatus Eiseniibacteriota</taxon>
    </lineage>
</organism>
<dbReference type="NCBIfam" id="TIGR00259">
    <property type="entry name" value="thylakoid_BtpA"/>
    <property type="match status" value="1"/>
</dbReference>
<evidence type="ECO:0000313" key="3">
    <source>
        <dbReference type="Proteomes" id="UP000320184"/>
    </source>
</evidence>
<dbReference type="Proteomes" id="UP000320184">
    <property type="component" value="Unassembled WGS sequence"/>
</dbReference>
<dbReference type="InterPro" id="IPR011060">
    <property type="entry name" value="RibuloseP-bd_barrel"/>
</dbReference>
<name>A0A538SSC4_UNCEI</name>
<dbReference type="PANTHER" id="PTHR21381:SF3">
    <property type="entry name" value="SGC REGION PROTEIN SGCQ-RELATED"/>
    <property type="match status" value="1"/>
</dbReference>
<dbReference type="Gene3D" id="3.20.20.70">
    <property type="entry name" value="Aldolase class I"/>
    <property type="match status" value="1"/>
</dbReference>
<sequence length="305" mass="31606">MEGCVAGGEPTLTGHRACNTGRSSCPGDSLGPMDTRGTIASIFGAPRALIGMIHLGALPGSPGGRLRMDAILETALAEGALYAEAGFNGLMIENMHDRPYMKGAVGPETVAAMAAVGRQIRCEIPLPLGVQVLAGGNREAIAVAHACGAAFIRVEGFVFAHVADEGLIESSAGELLRYRRAIGAETVRVFADIKKKHSSHALTADVELVETARAAEFFLADGVIVTGSSTGRETDPAEVKAVSDVVAIPTLVGSGVTPDNLMRFAGADGFIVGSAVKEEGVWSNPVDPMRVDAVASAFRDLVRAR</sequence>
<gene>
    <name evidence="2" type="ORF">E6K73_00210</name>
</gene>